<evidence type="ECO:0000259" key="1">
    <source>
        <dbReference type="Pfam" id="PF00308"/>
    </source>
</evidence>
<dbReference type="SUPFAM" id="SSF52540">
    <property type="entry name" value="P-loop containing nucleoside triphosphate hydrolases"/>
    <property type="match status" value="1"/>
</dbReference>
<dbReference type="InterPro" id="IPR013317">
    <property type="entry name" value="DnaA_dom"/>
</dbReference>
<sequence>MQLNLFNNNQADYSRQNYIILDENKHIYNSVIEDLSWRCLILFGPKSSGKTHLAHIWQSINDAIFINVNNFVSEIRYSDAFILEDVQNIKDEAMLLHCYNYMKENDKKLLITSSISPKKLNFKLRDLSSRILSTISVKILPASEELLRIMLIKRFSDKQLKIDLKVINYILARIERSFYSIDKIIEKIDNESIGSNVTVPFISTLLKKDAI</sequence>
<dbReference type="Gene3D" id="1.10.8.60">
    <property type="match status" value="1"/>
</dbReference>
<accession>A0A6C1U5J6</accession>
<organism evidence="2">
    <name type="scientific">Wolbachia pipientis</name>
    <dbReference type="NCBI Taxonomy" id="955"/>
    <lineage>
        <taxon>Bacteria</taxon>
        <taxon>Pseudomonadati</taxon>
        <taxon>Pseudomonadota</taxon>
        <taxon>Alphaproteobacteria</taxon>
        <taxon>Rickettsiales</taxon>
        <taxon>Anaplasmataceae</taxon>
        <taxon>Wolbachieae</taxon>
        <taxon>Wolbachia</taxon>
    </lineage>
</organism>
<dbReference type="EMBL" id="NWVJ02000201">
    <property type="protein sequence ID" value="TVS94917.1"/>
    <property type="molecule type" value="Genomic_DNA"/>
</dbReference>
<dbReference type="PANTHER" id="PTHR30050">
    <property type="entry name" value="CHROMOSOMAL REPLICATION INITIATOR PROTEIN DNAA"/>
    <property type="match status" value="1"/>
</dbReference>
<feature type="domain" description="Chromosomal replication initiator protein DnaA ATPAse" evidence="1">
    <location>
        <begin position="67"/>
        <end position="131"/>
    </location>
</feature>
<dbReference type="AlphaFoldDB" id="A0A6C1U5J6"/>
<dbReference type="OrthoDB" id="7390113at2"/>
<dbReference type="Proteomes" id="UP000218080">
    <property type="component" value="Unassembled WGS sequence"/>
</dbReference>
<dbReference type="Gene3D" id="3.40.50.300">
    <property type="entry name" value="P-loop containing nucleotide triphosphate hydrolases"/>
    <property type="match status" value="1"/>
</dbReference>
<protein>
    <submittedName>
        <fullName evidence="2">Chorismate synthase</fullName>
    </submittedName>
</protein>
<proteinExistence type="predicted"/>
<dbReference type="GO" id="GO:0003688">
    <property type="term" value="F:DNA replication origin binding"/>
    <property type="evidence" value="ECO:0007669"/>
    <property type="project" value="TreeGrafter"/>
</dbReference>
<comment type="caution">
    <text evidence="2">The sequence shown here is derived from an EMBL/GenBank/DDBJ whole genome shotgun (WGS) entry which is preliminary data.</text>
</comment>
<name>A0A6C1U5J6_WOLPI</name>
<evidence type="ECO:0000313" key="2">
    <source>
        <dbReference type="EMBL" id="TVS94917.1"/>
    </source>
</evidence>
<reference evidence="2" key="1">
    <citation type="submission" date="2019-07" db="EMBL/GenBank/DDBJ databases">
        <title>Genome assemblies of Wolbachia strains wAlbA and wAlbB in wild caught Aedes albopictus specimens.</title>
        <authorList>
            <person name="Kulkarni A."/>
            <person name="Yu W."/>
            <person name="Xue R.-D."/>
            <person name="Ma Y."/>
            <person name="Xu J."/>
        </authorList>
    </citation>
    <scope>NUCLEOTIDE SEQUENCE</scope>
    <source>
        <strain evidence="2">HN2016</strain>
    </source>
</reference>
<dbReference type="Pfam" id="PF00308">
    <property type="entry name" value="Bac_DnaA"/>
    <property type="match status" value="1"/>
</dbReference>
<dbReference type="InterPro" id="IPR027417">
    <property type="entry name" value="P-loop_NTPase"/>
</dbReference>
<dbReference type="GO" id="GO:0006270">
    <property type="term" value="P:DNA replication initiation"/>
    <property type="evidence" value="ECO:0007669"/>
    <property type="project" value="TreeGrafter"/>
</dbReference>
<dbReference type="PANTHER" id="PTHR30050:SF5">
    <property type="entry name" value="DNAA REGULATORY INACTIVATOR HDA"/>
    <property type="match status" value="1"/>
</dbReference>
<dbReference type="GO" id="GO:0005886">
    <property type="term" value="C:plasma membrane"/>
    <property type="evidence" value="ECO:0007669"/>
    <property type="project" value="TreeGrafter"/>
</dbReference>
<gene>
    <name evidence="2" type="ORF">COM42_003745</name>
</gene>
<dbReference type="RefSeq" id="WP_096641511.1">
    <property type="nucleotide sequence ID" value="NZ_JACRYZ010000050.1"/>
</dbReference>